<dbReference type="SUPFAM" id="SSF48208">
    <property type="entry name" value="Six-hairpin glycosidases"/>
    <property type="match status" value="1"/>
</dbReference>
<keyword evidence="4" id="KW-1185">Reference proteome</keyword>
<evidence type="ECO:0000313" key="3">
    <source>
        <dbReference type="EMBL" id="OTA39157.1"/>
    </source>
</evidence>
<keyword evidence="1" id="KW-0378">Hydrolase</keyword>
<organism evidence="3 4">
    <name type="scientific">Hortaea werneckii EXF-2000</name>
    <dbReference type="NCBI Taxonomy" id="1157616"/>
    <lineage>
        <taxon>Eukaryota</taxon>
        <taxon>Fungi</taxon>
        <taxon>Dikarya</taxon>
        <taxon>Ascomycota</taxon>
        <taxon>Pezizomycotina</taxon>
        <taxon>Dothideomycetes</taxon>
        <taxon>Dothideomycetidae</taxon>
        <taxon>Mycosphaerellales</taxon>
        <taxon>Teratosphaeriaceae</taxon>
        <taxon>Hortaea</taxon>
    </lineage>
</organism>
<keyword evidence="2" id="KW-0732">Signal</keyword>
<dbReference type="PANTHER" id="PTHR33886">
    <property type="entry name" value="UNSATURATED RHAMNOGALACTURONAN HYDROLASE (EUROFUNG)"/>
    <property type="match status" value="1"/>
</dbReference>
<proteinExistence type="predicted"/>
<dbReference type="Proteomes" id="UP000194280">
    <property type="component" value="Unassembled WGS sequence"/>
</dbReference>
<dbReference type="GO" id="GO:0005975">
    <property type="term" value="P:carbohydrate metabolic process"/>
    <property type="evidence" value="ECO:0007669"/>
    <property type="project" value="InterPro"/>
</dbReference>
<dbReference type="VEuPathDB" id="FungiDB:BTJ68_00817"/>
<dbReference type="InterPro" id="IPR008928">
    <property type="entry name" value="6-hairpin_glycosidase_sf"/>
</dbReference>
<dbReference type="Gene3D" id="1.50.10.10">
    <property type="match status" value="1"/>
</dbReference>
<protein>
    <recommendedName>
        <fullName evidence="5">Unsaturated rhamnogalacturonyl hydrolase YteR</fullName>
    </recommendedName>
</protein>
<evidence type="ECO:0000313" key="4">
    <source>
        <dbReference type="Proteomes" id="UP000194280"/>
    </source>
</evidence>
<evidence type="ECO:0000256" key="2">
    <source>
        <dbReference type="SAM" id="SignalP"/>
    </source>
</evidence>
<feature type="signal peptide" evidence="2">
    <location>
        <begin position="1"/>
        <end position="19"/>
    </location>
</feature>
<dbReference type="AlphaFoldDB" id="A0A1Z5TT06"/>
<dbReference type="InterPro" id="IPR012341">
    <property type="entry name" value="6hp_glycosidase-like_sf"/>
</dbReference>
<dbReference type="InterPro" id="IPR010905">
    <property type="entry name" value="Glyco_hydro_88"/>
</dbReference>
<feature type="chain" id="PRO_5012577352" description="Unsaturated rhamnogalacturonyl hydrolase YteR" evidence="2">
    <location>
        <begin position="20"/>
        <end position="397"/>
    </location>
</feature>
<dbReference type="GO" id="GO:0016787">
    <property type="term" value="F:hydrolase activity"/>
    <property type="evidence" value="ECO:0007669"/>
    <property type="project" value="UniProtKB-KW"/>
</dbReference>
<sequence length="397" mass="44620">MRNQALIAALSAAPGLGAAAPTGTSPNTTLSPADYLKLTADSFIQYGVEKNYHYTTSVLYYGYEAAIAATHNHTYVDWYRNQIDGEVVLPNGTINDWNYTYYSLDDYRMANNFLWWYDRTGEEKYKSAAEIVRRQLDRHPRNDAGGFWHRSPIYEDQMWLDGIFMADSFYARWTAMFDCDNMTAWDDIALQFDLIEEHCRDDTTGLLVHGYDESKSKVWADPYTGAAPNVWTRAVGWYFISLLETFPIFPADHPAKARLQKYYTTLAASLKAHQDNETGGWWLIQNQPFPGAEGNYIESSATAMFTYGMLKGVHDGYLEAADFCDAAGTGYDLLTDRFVETNANGTLRWEGTVSVGSLSGNGTYEYYIGVPLATNDYKGVGPFMLASQPALHEACNA</sequence>
<evidence type="ECO:0008006" key="5">
    <source>
        <dbReference type="Google" id="ProtNLM"/>
    </source>
</evidence>
<comment type="caution">
    <text evidence="3">The sequence shown here is derived from an EMBL/GenBank/DDBJ whole genome shotgun (WGS) entry which is preliminary data.</text>
</comment>
<dbReference type="InParanoid" id="A0A1Z5TT06"/>
<evidence type="ECO:0000256" key="1">
    <source>
        <dbReference type="ARBA" id="ARBA00022801"/>
    </source>
</evidence>
<dbReference type="Pfam" id="PF07470">
    <property type="entry name" value="Glyco_hydro_88"/>
    <property type="match status" value="1"/>
</dbReference>
<dbReference type="PANTHER" id="PTHR33886:SF9">
    <property type="entry name" value="UNSATURATED RHAMNOGALACTURONAN HYDROLASE (EUROFUNG)"/>
    <property type="match status" value="1"/>
</dbReference>
<reference evidence="3 4" key="1">
    <citation type="submission" date="2017-01" db="EMBL/GenBank/DDBJ databases">
        <title>The recent genome duplication of the halophilic yeast Hortaea werneckii: insights from long-read sequencing.</title>
        <authorList>
            <person name="Sinha S."/>
            <person name="Flibotte S."/>
            <person name="Neira M."/>
            <person name="Lenassi M."/>
            <person name="Gostincar C."/>
            <person name="Stajich J.E."/>
            <person name="Nislow C.E."/>
        </authorList>
    </citation>
    <scope>NUCLEOTIDE SEQUENCE [LARGE SCALE GENOMIC DNA]</scope>
    <source>
        <strain evidence="3 4">EXF-2000</strain>
    </source>
</reference>
<dbReference type="InterPro" id="IPR052043">
    <property type="entry name" value="PolySaccharide_Degr_Enz"/>
</dbReference>
<accession>A0A1Z5TT06</accession>
<dbReference type="OrthoDB" id="540611at2759"/>
<gene>
    <name evidence="3" type="ORF">BTJ68_00817</name>
</gene>
<name>A0A1Z5TT06_HORWE</name>
<dbReference type="STRING" id="1157616.A0A1Z5TT06"/>
<dbReference type="EMBL" id="MUNK01000005">
    <property type="protein sequence ID" value="OTA39157.1"/>
    <property type="molecule type" value="Genomic_DNA"/>
</dbReference>